<gene>
    <name evidence="2" type="ORF">HMPREF9960_0586</name>
</gene>
<evidence type="ECO:0000256" key="1">
    <source>
        <dbReference type="SAM" id="Phobius"/>
    </source>
</evidence>
<evidence type="ECO:0000313" key="3">
    <source>
        <dbReference type="Proteomes" id="UP000004274"/>
    </source>
</evidence>
<sequence>MAMLRMASEDGHDLVTQLTSVENSLIPPTSFLFFYFYFVGSVLLAFI</sequence>
<dbReference type="Proteomes" id="UP000004274">
    <property type="component" value="Unassembled WGS sequence"/>
</dbReference>
<organism evidence="2 3">
    <name type="scientific">Streptococcus cristatus ATCC 51100</name>
    <dbReference type="NCBI Taxonomy" id="889201"/>
    <lineage>
        <taxon>Bacteria</taxon>
        <taxon>Bacillati</taxon>
        <taxon>Bacillota</taxon>
        <taxon>Bacilli</taxon>
        <taxon>Lactobacillales</taxon>
        <taxon>Streptococcaceae</taxon>
        <taxon>Streptococcus</taxon>
    </lineage>
</organism>
<accession>A0AAV3ECZ8</accession>
<protein>
    <submittedName>
        <fullName evidence="2">Uncharacterized protein</fullName>
    </submittedName>
</protein>
<comment type="caution">
    <text evidence="2">The sequence shown here is derived from an EMBL/GenBank/DDBJ whole genome shotgun (WGS) entry which is preliminary data.</text>
</comment>
<dbReference type="AlphaFoldDB" id="A0AAV3ECZ8"/>
<evidence type="ECO:0000313" key="2">
    <source>
        <dbReference type="EMBL" id="EGU66324.1"/>
    </source>
</evidence>
<keyword evidence="1" id="KW-1133">Transmembrane helix</keyword>
<keyword evidence="1" id="KW-0812">Transmembrane</keyword>
<feature type="transmembrane region" description="Helical" evidence="1">
    <location>
        <begin position="25"/>
        <end position="46"/>
    </location>
</feature>
<dbReference type="EMBL" id="AFUE01000010">
    <property type="protein sequence ID" value="EGU66324.1"/>
    <property type="molecule type" value="Genomic_DNA"/>
</dbReference>
<keyword evidence="1" id="KW-0472">Membrane</keyword>
<name>A0AAV3ECZ8_STRCR</name>
<reference evidence="2 3" key="1">
    <citation type="submission" date="2011-05" db="EMBL/GenBank/DDBJ databases">
        <authorList>
            <person name="Durkin A.S."/>
            <person name="McCorrison J."/>
            <person name="Torralba M."/>
            <person name="Gillis M."/>
            <person name="Methe B."/>
            <person name="Sutton G."/>
            <person name="Nelson K.E."/>
        </authorList>
    </citation>
    <scope>NUCLEOTIDE SEQUENCE [LARGE SCALE GENOMIC DNA]</scope>
    <source>
        <strain evidence="2 3">ATCC 51100</strain>
    </source>
</reference>
<proteinExistence type="predicted"/>